<dbReference type="Proteomes" id="UP000076580">
    <property type="component" value="Chromosome 01"/>
</dbReference>
<keyword evidence="1" id="KW-0245">EGF-like domain</keyword>
<feature type="region of interest" description="Disordered" evidence="2">
    <location>
        <begin position="662"/>
        <end position="728"/>
    </location>
</feature>
<keyword evidence="3" id="KW-0812">Transmembrane</keyword>
<dbReference type="InParanoid" id="A0A151GS54"/>
<evidence type="ECO:0000256" key="3">
    <source>
        <dbReference type="SAM" id="Phobius"/>
    </source>
</evidence>
<feature type="compositionally biased region" description="Pro residues" evidence="2">
    <location>
        <begin position="662"/>
        <end position="671"/>
    </location>
</feature>
<evidence type="ECO:0000313" key="5">
    <source>
        <dbReference type="EMBL" id="KYK59946.1"/>
    </source>
</evidence>
<organism evidence="5 6">
    <name type="scientific">Drechmeria coniospora</name>
    <name type="common">Nematophagous fungus</name>
    <name type="synonym">Meria coniospora</name>
    <dbReference type="NCBI Taxonomy" id="98403"/>
    <lineage>
        <taxon>Eukaryota</taxon>
        <taxon>Fungi</taxon>
        <taxon>Dikarya</taxon>
        <taxon>Ascomycota</taxon>
        <taxon>Pezizomycotina</taxon>
        <taxon>Sordariomycetes</taxon>
        <taxon>Hypocreomycetidae</taxon>
        <taxon>Hypocreales</taxon>
        <taxon>Ophiocordycipitaceae</taxon>
        <taxon>Drechmeria</taxon>
    </lineage>
</organism>
<dbReference type="AlphaFoldDB" id="A0A151GS54"/>
<dbReference type="GeneID" id="63713723"/>
<feature type="disulfide bond" evidence="1">
    <location>
        <begin position="525"/>
        <end position="534"/>
    </location>
</feature>
<name>A0A151GS54_DRECN</name>
<keyword evidence="3" id="KW-1133">Transmembrane helix</keyword>
<dbReference type="PROSITE" id="PS50026">
    <property type="entry name" value="EGF_3"/>
    <property type="match status" value="1"/>
</dbReference>
<protein>
    <recommendedName>
        <fullName evidence="4">EGF-like domain-containing protein</fullName>
    </recommendedName>
</protein>
<dbReference type="EMBL" id="LAYC01000001">
    <property type="protein sequence ID" value="KYK59946.1"/>
    <property type="molecule type" value="Genomic_DNA"/>
</dbReference>
<evidence type="ECO:0000313" key="6">
    <source>
        <dbReference type="Proteomes" id="UP000076580"/>
    </source>
</evidence>
<feature type="domain" description="EGF-like" evidence="4">
    <location>
        <begin position="498"/>
        <end position="535"/>
    </location>
</feature>
<sequence>MSQPYLDQNPDIPARAPGSVKRARERAEAGLSPGGRPLRQAQMNVDSSAREYTGPIRPRPTPDPPLPTPAPARYKQAKNKTQHPLETRNISRPMRIPQWPLPGSPASAKPPTRLSAPQRPPRPSHVPSLLDQSKVQSPGLYVAHQNDLESSPESPTERAGLPVEDSPVVPAAFPVPQPINPRRSTVLGPPPSSRRGDSSFYSRTSYVSPIIEESPRTGPYGSLASSAAATPEVWRPGTGNSIRAVPSADHPTERYSLTDENQHKAQFSASRSAADDHADFRPSPLQMQPVFFTRGEAGNDTPTTMHRLSAGPETLIAAPRLPDSHANQASHMRQPLTIDIDAVRKAESRGSLTSLPELIRRATRLASMIDRGSRPASRTDELFFDEKGATVERDVSVSDMLAAFPPPVHTSPQEKRQSRISWHHRAGSWHSIPDEQARESARPRSKKRATRCCGLPLWAFILIVFILLCLIVIAIVVPLELLVFKNAGNNDADNPNQSIADCQKSLRCLNGGTSVFSQGACSCICTNGFTGPDCNAAGNAGCTTTNLVASDASAGINNVTLGQAIPRLIVEGNSNYAIPLSSTAILAKFSAGNLSCVAQNSLVTFNGHATVSGQAGDQVSDTSNGQVKAALMQQLEENFPPVYIITYTPALTPVDFFPNSVAPPPANPSPPASSSNTPRPALIVPTIDSSSSILTTSSTTKRSSSTTPPATTSLPPRTTTTLSSLPTTTSVDPASMKLFTVTEAAVDFSRVAMLYILQEKGADAANLAQSELQRFFTKASSTQFSNKATEKDASRVGVGGENTVDLIAFTVNVGKGPVGKKKAKRAVEE</sequence>
<dbReference type="PANTHER" id="PTHR17178:SF0">
    <property type="entry name" value="SERGLYCIN"/>
    <property type="match status" value="1"/>
</dbReference>
<dbReference type="Gene3D" id="2.10.25.10">
    <property type="entry name" value="Laminin"/>
    <property type="match status" value="1"/>
</dbReference>
<feature type="compositionally biased region" description="Pro residues" evidence="2">
    <location>
        <begin position="57"/>
        <end position="70"/>
    </location>
</feature>
<dbReference type="PROSITE" id="PS01186">
    <property type="entry name" value="EGF_2"/>
    <property type="match status" value="1"/>
</dbReference>
<comment type="caution">
    <text evidence="5">The sequence shown here is derived from an EMBL/GenBank/DDBJ whole genome shotgun (WGS) entry which is preliminary data.</text>
</comment>
<dbReference type="RefSeq" id="XP_040659298.1">
    <property type="nucleotide sequence ID" value="XM_040798415.1"/>
</dbReference>
<evidence type="ECO:0000259" key="4">
    <source>
        <dbReference type="PROSITE" id="PS50026"/>
    </source>
</evidence>
<feature type="region of interest" description="Disordered" evidence="2">
    <location>
        <begin position="404"/>
        <end position="426"/>
    </location>
</feature>
<evidence type="ECO:0000256" key="1">
    <source>
        <dbReference type="PROSITE-ProRule" id="PRU00076"/>
    </source>
</evidence>
<dbReference type="InterPro" id="IPR000742">
    <property type="entry name" value="EGF"/>
</dbReference>
<proteinExistence type="predicted"/>
<reference evidence="5 6" key="1">
    <citation type="journal article" date="2016" name="Sci. Rep.">
        <title>Insights into Adaptations to a Near-Obligate Nematode Endoparasitic Lifestyle from the Finished Genome of Drechmeria coniospora.</title>
        <authorList>
            <person name="Zhang L."/>
            <person name="Zhou Z."/>
            <person name="Guo Q."/>
            <person name="Fokkens L."/>
            <person name="Miskei M."/>
            <person name="Pocsi I."/>
            <person name="Zhang W."/>
            <person name="Chen M."/>
            <person name="Wang L."/>
            <person name="Sun Y."/>
            <person name="Donzelli B.G."/>
            <person name="Gibson D.M."/>
            <person name="Nelson D.R."/>
            <person name="Luo J.G."/>
            <person name="Rep M."/>
            <person name="Liu H."/>
            <person name="Yang S."/>
            <person name="Wang J."/>
            <person name="Krasnoff S.B."/>
            <person name="Xu Y."/>
            <person name="Molnar I."/>
            <person name="Lin M."/>
        </authorList>
    </citation>
    <scope>NUCLEOTIDE SEQUENCE [LARGE SCALE GENOMIC DNA]</scope>
    <source>
        <strain evidence="5 6">ARSEF 6962</strain>
    </source>
</reference>
<dbReference type="STRING" id="98403.A0A151GS54"/>
<keyword evidence="1" id="KW-1015">Disulfide bond</keyword>
<dbReference type="CDD" id="cd00054">
    <property type="entry name" value="EGF_CA"/>
    <property type="match status" value="1"/>
</dbReference>
<keyword evidence="3" id="KW-0472">Membrane</keyword>
<dbReference type="PROSITE" id="PS00022">
    <property type="entry name" value="EGF_1"/>
    <property type="match status" value="1"/>
</dbReference>
<accession>A0A151GS54</accession>
<dbReference type="PANTHER" id="PTHR17178">
    <property type="entry name" value="SECRETORY GRANULE PROTEOGLYCAN CORE PROTEIN"/>
    <property type="match status" value="1"/>
</dbReference>
<comment type="caution">
    <text evidence="1">Lacks conserved residue(s) required for the propagation of feature annotation.</text>
</comment>
<keyword evidence="6" id="KW-1185">Reference proteome</keyword>
<evidence type="ECO:0000256" key="2">
    <source>
        <dbReference type="SAM" id="MobiDB-lite"/>
    </source>
</evidence>
<feature type="region of interest" description="Disordered" evidence="2">
    <location>
        <begin position="229"/>
        <end position="254"/>
    </location>
</feature>
<feature type="transmembrane region" description="Helical" evidence="3">
    <location>
        <begin position="455"/>
        <end position="477"/>
    </location>
</feature>
<gene>
    <name evidence="5" type="ORF">DCS_01080</name>
</gene>
<feature type="region of interest" description="Disordered" evidence="2">
    <location>
        <begin position="1"/>
        <end position="201"/>
    </location>
</feature>
<feature type="compositionally biased region" description="Low complexity" evidence="2">
    <location>
        <begin position="672"/>
        <end position="728"/>
    </location>
</feature>